<protein>
    <submittedName>
        <fullName evidence="1">Uncharacterized protein</fullName>
    </submittedName>
</protein>
<dbReference type="Proteomes" id="UP001320843">
    <property type="component" value="Unassembled WGS sequence"/>
</dbReference>
<proteinExistence type="predicted"/>
<dbReference type="RefSeq" id="WP_267082157.1">
    <property type="nucleotide sequence ID" value="NZ_CP099530.1"/>
</dbReference>
<evidence type="ECO:0000313" key="2">
    <source>
        <dbReference type="Proteomes" id="UP001320843"/>
    </source>
</evidence>
<name>A0ABT3DZ84_9XANT</name>
<comment type="caution">
    <text evidence="1">The sequence shown here is derived from an EMBL/GenBank/DDBJ whole genome shotgun (WGS) entry which is preliminary data.</text>
</comment>
<accession>A0ABT3DZ84</accession>
<gene>
    <name evidence="1" type="ORF">NB700_003397</name>
</gene>
<sequence>MLKDKETTGAWIVHHGRKLVLDANGAAEFPAIDEAAKASTLLAKFSQAEDAEIPMSEVKGIATASGLNPRHELAGLLDLLERKKLLQRTENSVVMFGITTRAALGHAAEIYKAADPSVYEDAAIALAEMASESPVRRNEIEEKIGDVHRLSSAQVSDFINRAMDIGFVDHEGDRNDTLLFNGNLFRRGSVEKAARVLGSLSQGEQRLLGEVQAKLQAVGCLGVKEVEQVLGRALFEKIIAAGLFDLNEVNNEEGSHIYVTSPSSFHKFVDPLIDDCFDMAKSLVAALVYGMTSRQAGQGRIQALPALLRKLIAGFEVGPTTSIGEDYRVLEIARVVKTRQDSSRPGRFYLKLIKREVGELALQVLTQGNANEVAIAELASAPMSSYVGPEDSRISVRKRQNGMSRQKTRDVLEAVRGGRALR</sequence>
<reference evidence="1 2" key="1">
    <citation type="submission" date="2022-06" db="EMBL/GenBank/DDBJ databases">
        <title>Dynamics of rice microbiomes reveals core vertical transmitted seed endophytes.</title>
        <authorList>
            <person name="Liao K."/>
            <person name="Zhang X."/>
        </authorList>
    </citation>
    <scope>NUCLEOTIDE SEQUENCE [LARGE SCALE GENOMIC DNA]</scope>
    <source>
        <strain evidence="1 2">YT10-10-1</strain>
    </source>
</reference>
<keyword evidence="2" id="KW-1185">Reference proteome</keyword>
<dbReference type="EMBL" id="JANFWR010000028">
    <property type="protein sequence ID" value="MCW0400841.1"/>
    <property type="molecule type" value="Genomic_DNA"/>
</dbReference>
<evidence type="ECO:0000313" key="1">
    <source>
        <dbReference type="EMBL" id="MCW0400841.1"/>
    </source>
</evidence>
<organism evidence="1 2">
    <name type="scientific">Xanthomonas sacchari</name>
    <dbReference type="NCBI Taxonomy" id="56458"/>
    <lineage>
        <taxon>Bacteria</taxon>
        <taxon>Pseudomonadati</taxon>
        <taxon>Pseudomonadota</taxon>
        <taxon>Gammaproteobacteria</taxon>
        <taxon>Lysobacterales</taxon>
        <taxon>Lysobacteraceae</taxon>
        <taxon>Xanthomonas</taxon>
    </lineage>
</organism>